<dbReference type="InterPro" id="IPR017452">
    <property type="entry name" value="GPCR_Rhodpsn_7TM"/>
</dbReference>
<dbReference type="SUPFAM" id="SSF81321">
    <property type="entry name" value="Family A G protein-coupled receptor-like"/>
    <property type="match status" value="1"/>
</dbReference>
<keyword evidence="4" id="KW-0297">G-protein coupled receptor</keyword>
<evidence type="ECO:0000313" key="10">
    <source>
        <dbReference type="EMBL" id="CAF1303626.1"/>
    </source>
</evidence>
<dbReference type="GO" id="GO:0004930">
    <property type="term" value="F:G protein-coupled receptor activity"/>
    <property type="evidence" value="ECO:0007669"/>
    <property type="project" value="UniProtKB-KW"/>
</dbReference>
<keyword evidence="5 8" id="KW-0472">Membrane</keyword>
<dbReference type="PROSITE" id="PS50262">
    <property type="entry name" value="G_PROTEIN_RECEP_F1_2"/>
    <property type="match status" value="1"/>
</dbReference>
<sequence length="178" mass="20394">MVVYAFMTPIFYVVFALLTISNVKKTKRLLVNTAKRNGVCVRSHIQHQTLNTQLLRMLLVQVLSFIVLFMPFAVWSVYAGVSSTWIKSQWQRSLEALLSVCFRFLAYANNGSSCVVYALTARLFRQELRALLSCKWTRFSKNQPYGKIFSIGQRVGPAPIQTAEKIVKINNNHINHHI</sequence>
<name>A0A815DNY4_9BILA</name>
<dbReference type="Proteomes" id="UP000663870">
    <property type="component" value="Unassembled WGS sequence"/>
</dbReference>
<proteinExistence type="predicted"/>
<dbReference type="PANTHER" id="PTHR24243">
    <property type="entry name" value="G-PROTEIN COUPLED RECEPTOR"/>
    <property type="match status" value="1"/>
</dbReference>
<dbReference type="EMBL" id="CAJNOL010003848">
    <property type="protein sequence ID" value="CAF1575832.1"/>
    <property type="molecule type" value="Genomic_DNA"/>
</dbReference>
<feature type="transmembrane region" description="Helical" evidence="8">
    <location>
        <begin position="54"/>
        <end position="76"/>
    </location>
</feature>
<accession>A0A815DNY4</accession>
<evidence type="ECO:0000256" key="1">
    <source>
        <dbReference type="ARBA" id="ARBA00004141"/>
    </source>
</evidence>
<evidence type="ECO:0000313" key="12">
    <source>
        <dbReference type="Proteomes" id="UP000663854"/>
    </source>
</evidence>
<protein>
    <recommendedName>
        <fullName evidence="9">G-protein coupled receptors family 1 profile domain-containing protein</fullName>
    </recommendedName>
</protein>
<feature type="domain" description="G-protein coupled receptors family 1 profile" evidence="9">
    <location>
        <begin position="1"/>
        <end position="117"/>
    </location>
</feature>
<comment type="caution">
    <text evidence="10">The sequence shown here is derived from an EMBL/GenBank/DDBJ whole genome shotgun (WGS) entry which is preliminary data.</text>
</comment>
<evidence type="ECO:0000256" key="3">
    <source>
        <dbReference type="ARBA" id="ARBA00022989"/>
    </source>
</evidence>
<organism evidence="10 12">
    <name type="scientific">Rotaria sordida</name>
    <dbReference type="NCBI Taxonomy" id="392033"/>
    <lineage>
        <taxon>Eukaryota</taxon>
        <taxon>Metazoa</taxon>
        <taxon>Spiralia</taxon>
        <taxon>Gnathifera</taxon>
        <taxon>Rotifera</taxon>
        <taxon>Eurotatoria</taxon>
        <taxon>Bdelloidea</taxon>
        <taxon>Philodinida</taxon>
        <taxon>Philodinidae</taxon>
        <taxon>Rotaria</taxon>
    </lineage>
</organism>
<dbReference type="EMBL" id="CAJNOH010002625">
    <property type="protein sequence ID" value="CAF1303626.1"/>
    <property type="molecule type" value="Genomic_DNA"/>
</dbReference>
<feature type="transmembrane region" description="Helical" evidence="8">
    <location>
        <begin position="6"/>
        <end position="23"/>
    </location>
</feature>
<dbReference type="Gene3D" id="1.20.1070.10">
    <property type="entry name" value="Rhodopsin 7-helix transmembrane proteins"/>
    <property type="match status" value="1"/>
</dbReference>
<evidence type="ECO:0000256" key="4">
    <source>
        <dbReference type="ARBA" id="ARBA00023040"/>
    </source>
</evidence>
<keyword evidence="3 8" id="KW-1133">Transmembrane helix</keyword>
<keyword evidence="13" id="KW-1185">Reference proteome</keyword>
<keyword evidence="7" id="KW-0807">Transducer</keyword>
<evidence type="ECO:0000256" key="2">
    <source>
        <dbReference type="ARBA" id="ARBA00022692"/>
    </source>
</evidence>
<dbReference type="Proteomes" id="UP000663854">
    <property type="component" value="Unassembled WGS sequence"/>
</dbReference>
<dbReference type="AlphaFoldDB" id="A0A815DNY4"/>
<evidence type="ECO:0000256" key="7">
    <source>
        <dbReference type="ARBA" id="ARBA00023224"/>
    </source>
</evidence>
<evidence type="ECO:0000256" key="5">
    <source>
        <dbReference type="ARBA" id="ARBA00023136"/>
    </source>
</evidence>
<comment type="subcellular location">
    <subcellularLocation>
        <location evidence="1">Membrane</location>
        <topology evidence="1">Multi-pass membrane protein</topology>
    </subcellularLocation>
</comment>
<dbReference type="GO" id="GO:0005886">
    <property type="term" value="C:plasma membrane"/>
    <property type="evidence" value="ECO:0007669"/>
    <property type="project" value="TreeGrafter"/>
</dbReference>
<evidence type="ECO:0000259" key="9">
    <source>
        <dbReference type="PROSITE" id="PS50262"/>
    </source>
</evidence>
<dbReference type="PANTHER" id="PTHR24243:SF230">
    <property type="entry name" value="G-PROTEIN COUPLED RECEPTORS FAMILY 1 PROFILE DOMAIN-CONTAINING PROTEIN"/>
    <property type="match status" value="1"/>
</dbReference>
<evidence type="ECO:0000256" key="6">
    <source>
        <dbReference type="ARBA" id="ARBA00023170"/>
    </source>
</evidence>
<evidence type="ECO:0000313" key="13">
    <source>
        <dbReference type="Proteomes" id="UP000663870"/>
    </source>
</evidence>
<keyword evidence="2 8" id="KW-0812">Transmembrane</keyword>
<evidence type="ECO:0000313" key="11">
    <source>
        <dbReference type="EMBL" id="CAF1575832.1"/>
    </source>
</evidence>
<evidence type="ECO:0000256" key="8">
    <source>
        <dbReference type="SAM" id="Phobius"/>
    </source>
</evidence>
<keyword evidence="6" id="KW-0675">Receptor</keyword>
<reference evidence="10" key="1">
    <citation type="submission" date="2021-02" db="EMBL/GenBank/DDBJ databases">
        <authorList>
            <person name="Nowell W R."/>
        </authorList>
    </citation>
    <scope>NUCLEOTIDE SEQUENCE</scope>
</reference>
<gene>
    <name evidence="11" type="ORF">JXQ802_LOCUS45672</name>
    <name evidence="10" type="ORF">PYM288_LOCUS30044</name>
</gene>